<dbReference type="SUPFAM" id="SSF53092">
    <property type="entry name" value="Creatinase/prolidase N-terminal domain"/>
    <property type="match status" value="1"/>
</dbReference>
<dbReference type="AlphaFoldDB" id="A0A7S1NYX4"/>
<comment type="similarity">
    <text evidence="2 6">Belongs to the peptidase M24B family.</text>
</comment>
<keyword evidence="5" id="KW-0464">Manganese</keyword>
<dbReference type="PANTHER" id="PTHR43763:SF6">
    <property type="entry name" value="XAA-PRO AMINOPEPTIDASE 1"/>
    <property type="match status" value="1"/>
</dbReference>
<evidence type="ECO:0000259" key="9">
    <source>
        <dbReference type="Pfam" id="PF16188"/>
    </source>
</evidence>
<evidence type="ECO:0000256" key="6">
    <source>
        <dbReference type="RuleBase" id="RU000590"/>
    </source>
</evidence>
<evidence type="ECO:0000256" key="2">
    <source>
        <dbReference type="ARBA" id="ARBA00008766"/>
    </source>
</evidence>
<reference evidence="10" key="1">
    <citation type="submission" date="2021-01" db="EMBL/GenBank/DDBJ databases">
        <authorList>
            <person name="Corre E."/>
            <person name="Pelletier E."/>
            <person name="Niang G."/>
            <person name="Scheremetjew M."/>
            <person name="Finn R."/>
            <person name="Kale V."/>
            <person name="Holt S."/>
            <person name="Cochrane G."/>
            <person name="Meng A."/>
            <person name="Brown T."/>
            <person name="Cohen L."/>
        </authorList>
    </citation>
    <scope>NUCLEOTIDE SEQUENCE</scope>
    <source>
        <strain evidence="10">CCMP3346</strain>
    </source>
</reference>
<evidence type="ECO:0000256" key="3">
    <source>
        <dbReference type="ARBA" id="ARBA00022723"/>
    </source>
</evidence>
<dbReference type="SUPFAM" id="SSF55920">
    <property type="entry name" value="Creatinase/aminopeptidase"/>
    <property type="match status" value="1"/>
</dbReference>
<dbReference type="InterPro" id="IPR000587">
    <property type="entry name" value="Creatinase_N"/>
</dbReference>
<dbReference type="Pfam" id="PF16188">
    <property type="entry name" value="Peptidase_M24_C"/>
    <property type="match status" value="1"/>
</dbReference>
<dbReference type="InterPro" id="IPR029149">
    <property type="entry name" value="Creatin/AminoP/Spt16_N"/>
</dbReference>
<keyword evidence="3 6" id="KW-0479">Metal-binding</keyword>
<dbReference type="GO" id="GO:0046872">
    <property type="term" value="F:metal ion binding"/>
    <property type="evidence" value="ECO:0007669"/>
    <property type="project" value="UniProtKB-KW"/>
</dbReference>
<evidence type="ECO:0000313" key="10">
    <source>
        <dbReference type="EMBL" id="CAD9048939.1"/>
    </source>
</evidence>
<feature type="domain" description="Peptidase M24 C-terminal" evidence="9">
    <location>
        <begin position="563"/>
        <end position="624"/>
    </location>
</feature>
<keyword evidence="4" id="KW-0378">Hydrolase</keyword>
<dbReference type="PROSITE" id="PS00491">
    <property type="entry name" value="PROLINE_PEPTIDASE"/>
    <property type="match status" value="1"/>
</dbReference>
<dbReference type="GO" id="GO:0005737">
    <property type="term" value="C:cytoplasm"/>
    <property type="evidence" value="ECO:0007669"/>
    <property type="project" value="UniProtKB-ARBA"/>
</dbReference>
<dbReference type="InterPro" id="IPR032416">
    <property type="entry name" value="Peptidase_M24_C"/>
</dbReference>
<evidence type="ECO:0000259" key="7">
    <source>
        <dbReference type="Pfam" id="PF00557"/>
    </source>
</evidence>
<dbReference type="InterPro" id="IPR000994">
    <property type="entry name" value="Pept_M24"/>
</dbReference>
<dbReference type="InterPro" id="IPR036005">
    <property type="entry name" value="Creatinase/aminopeptidase-like"/>
</dbReference>
<dbReference type="Pfam" id="PF16189">
    <property type="entry name" value="Creatinase_N_2"/>
    <property type="match status" value="1"/>
</dbReference>
<dbReference type="InterPro" id="IPR050422">
    <property type="entry name" value="X-Pro_aminopeptidase_P"/>
</dbReference>
<sequence length="644" mass="71668">MAMTPAAKLSALREEMRKAGVTAFVVLTQDAHNSEYVGKRDMRRAWISGFTGSQGVAVVTVGEGDGGQGDQALLWTDGRYFLQAEKELSPEWTLMRQGLQETPTIPQWLKRNVAGQIGLDPYCVSISFYTSLTDALGATRITLIDPPNLIDRIWPDQPPMASSQCFVQPLQYAGKSVKDKVADVRKKMSEEGELVHGLVVARLDEVAWLLNLRGSDIPYTPVFLGYVVVPVSGSVRVYVNEAKLTDEVKAHLAENDITDILPYDNVVEDVKRISQMFSYLRCYPRPRMWIDPSTNVALHSAIPPEVRLMSHTPIMVMKAVKTGAEIEGTKHAHIRDGAAKSRYLHWLEKTIVTEGKEGLDEVDLADKLQAFRSEMADYVDLSFPSISAVGSNGAIIHYKPEKSAGCKKITRNEMYLIDSGAQYRDGTTDVTRTLHLGTPSQKQKECFTRVLKGHVAVARCIFPATTTGTQLDCLARQHLWEVGLDYLHGTGHGVGSFLCVHEGPIGITTKGNSRAGAVPLQPGMIVSNEPGYYESNEWGIRIENLVTVVKAETRNNFPDSRDYYGFENLTMVPIQKKLIDLDLLTRDEVLYLNDYHDEVRAKLEPYAQRDPDFLAWLHEATLPLPVPPLQTAAPDRPPPTSMYQ</sequence>
<dbReference type="EMBL" id="HBGB01007031">
    <property type="protein sequence ID" value="CAD9048939.1"/>
    <property type="molecule type" value="Transcribed_RNA"/>
</dbReference>
<dbReference type="CDD" id="cd01085">
    <property type="entry name" value="APP"/>
    <property type="match status" value="1"/>
</dbReference>
<dbReference type="FunFam" id="3.40.350.10:FF:000003">
    <property type="entry name" value="Xaa-pro aminopeptidase P"/>
    <property type="match status" value="1"/>
</dbReference>
<accession>A0A7S1NYX4</accession>
<evidence type="ECO:0000256" key="4">
    <source>
        <dbReference type="ARBA" id="ARBA00022801"/>
    </source>
</evidence>
<comment type="cofactor">
    <cofactor evidence="1">
        <name>Mn(2+)</name>
        <dbReference type="ChEBI" id="CHEBI:29035"/>
    </cofactor>
</comment>
<dbReference type="FunFam" id="3.90.230.10:FF:000007">
    <property type="entry name" value="Xaa-Pro aminopeptidase P"/>
    <property type="match status" value="1"/>
</dbReference>
<dbReference type="PANTHER" id="PTHR43763">
    <property type="entry name" value="XAA-PRO AMINOPEPTIDASE 1"/>
    <property type="match status" value="1"/>
</dbReference>
<evidence type="ECO:0008006" key="11">
    <source>
        <dbReference type="Google" id="ProtNLM"/>
    </source>
</evidence>
<evidence type="ECO:0000256" key="5">
    <source>
        <dbReference type="ARBA" id="ARBA00023211"/>
    </source>
</evidence>
<name>A0A7S1NYX4_9ALVE</name>
<dbReference type="InterPro" id="IPR033740">
    <property type="entry name" value="Pept_M24B"/>
</dbReference>
<proteinExistence type="inferred from homology"/>
<organism evidence="10">
    <name type="scientific">Vitrella brassicaformis</name>
    <dbReference type="NCBI Taxonomy" id="1169539"/>
    <lineage>
        <taxon>Eukaryota</taxon>
        <taxon>Sar</taxon>
        <taxon>Alveolata</taxon>
        <taxon>Colpodellida</taxon>
        <taxon>Vitrellaceae</taxon>
        <taxon>Vitrella</taxon>
    </lineage>
</organism>
<dbReference type="GO" id="GO:0070006">
    <property type="term" value="F:metalloaminopeptidase activity"/>
    <property type="evidence" value="ECO:0007669"/>
    <property type="project" value="InterPro"/>
</dbReference>
<dbReference type="Pfam" id="PF01321">
    <property type="entry name" value="Creatinase_N"/>
    <property type="match status" value="1"/>
</dbReference>
<evidence type="ECO:0000259" key="8">
    <source>
        <dbReference type="Pfam" id="PF01321"/>
    </source>
</evidence>
<dbReference type="InterPro" id="IPR001131">
    <property type="entry name" value="Peptidase_M24B_aminopep-P_CS"/>
</dbReference>
<dbReference type="Gene3D" id="3.40.350.10">
    <property type="entry name" value="Creatinase/prolidase N-terminal domain"/>
    <property type="match status" value="2"/>
</dbReference>
<feature type="domain" description="Creatinase N-terminal" evidence="8">
    <location>
        <begin position="9"/>
        <end position="152"/>
    </location>
</feature>
<evidence type="ECO:0000256" key="1">
    <source>
        <dbReference type="ARBA" id="ARBA00001936"/>
    </source>
</evidence>
<feature type="domain" description="Peptidase M24" evidence="7">
    <location>
        <begin position="329"/>
        <end position="548"/>
    </location>
</feature>
<protein>
    <recommendedName>
        <fullName evidence="11">Xaa-Pro aminopeptidase</fullName>
    </recommendedName>
</protein>
<gene>
    <name evidence="10" type="ORF">VBRA1451_LOCUS3997</name>
</gene>
<dbReference type="Pfam" id="PF00557">
    <property type="entry name" value="Peptidase_M24"/>
    <property type="match status" value="1"/>
</dbReference>
<dbReference type="Gene3D" id="3.90.230.10">
    <property type="entry name" value="Creatinase/methionine aminopeptidase superfamily"/>
    <property type="match status" value="1"/>
</dbReference>